<dbReference type="Proteomes" id="UP000075884">
    <property type="component" value="Unassembled WGS sequence"/>
</dbReference>
<evidence type="ECO:0000256" key="1">
    <source>
        <dbReference type="ARBA" id="ARBA00022723"/>
    </source>
</evidence>
<dbReference type="VEuPathDB" id="VectorBase:ADIR016132"/>
<feature type="compositionally biased region" description="Polar residues" evidence="7">
    <location>
        <begin position="596"/>
        <end position="606"/>
    </location>
</feature>
<dbReference type="Gene3D" id="3.30.160.60">
    <property type="entry name" value="Classic Zinc Finger"/>
    <property type="match status" value="3"/>
</dbReference>
<organism evidence="10 11">
    <name type="scientific">Anopheles dirus</name>
    <dbReference type="NCBI Taxonomy" id="7168"/>
    <lineage>
        <taxon>Eukaryota</taxon>
        <taxon>Metazoa</taxon>
        <taxon>Ecdysozoa</taxon>
        <taxon>Arthropoda</taxon>
        <taxon>Hexapoda</taxon>
        <taxon>Insecta</taxon>
        <taxon>Pterygota</taxon>
        <taxon>Neoptera</taxon>
        <taxon>Endopterygota</taxon>
        <taxon>Diptera</taxon>
        <taxon>Nematocera</taxon>
        <taxon>Culicoidea</taxon>
        <taxon>Culicidae</taxon>
        <taxon>Anophelinae</taxon>
        <taxon>Anopheles</taxon>
    </lineage>
</organism>
<dbReference type="Gene3D" id="3.40.1800.20">
    <property type="match status" value="1"/>
</dbReference>
<evidence type="ECO:0000256" key="4">
    <source>
        <dbReference type="ARBA" id="ARBA00022833"/>
    </source>
</evidence>
<dbReference type="SUPFAM" id="SSF57667">
    <property type="entry name" value="beta-beta-alpha zinc fingers"/>
    <property type="match status" value="2"/>
</dbReference>
<dbReference type="AlphaFoldDB" id="A0A3F2YW32"/>
<feature type="domain" description="C2H2-type" evidence="8">
    <location>
        <begin position="663"/>
        <end position="691"/>
    </location>
</feature>
<accession>A0A3F2YW32</accession>
<name>A0A3F2YW32_9DIPT</name>
<protein>
    <recommendedName>
        <fullName evidence="12">Protein krueppel</fullName>
    </recommendedName>
</protein>
<evidence type="ECO:0000313" key="11">
    <source>
        <dbReference type="Proteomes" id="UP000075884"/>
    </source>
</evidence>
<keyword evidence="4 6" id="KW-0862">Zinc</keyword>
<evidence type="ECO:0000259" key="9">
    <source>
        <dbReference type="PROSITE" id="PS51915"/>
    </source>
</evidence>
<feature type="domain" description="ZAD" evidence="9">
    <location>
        <begin position="65"/>
        <end position="142"/>
    </location>
</feature>
<dbReference type="GO" id="GO:0000977">
    <property type="term" value="F:RNA polymerase II transcription regulatory region sequence-specific DNA binding"/>
    <property type="evidence" value="ECO:0007669"/>
    <property type="project" value="TreeGrafter"/>
</dbReference>
<evidence type="ECO:0000313" key="10">
    <source>
        <dbReference type="EnsemblMetazoa" id="ADIR016132-PA"/>
    </source>
</evidence>
<evidence type="ECO:0008006" key="12">
    <source>
        <dbReference type="Google" id="ProtNLM"/>
    </source>
</evidence>
<feature type="domain" description="C2H2-type" evidence="8">
    <location>
        <begin position="379"/>
        <end position="402"/>
    </location>
</feature>
<dbReference type="EnsemblMetazoa" id="ADIR016132-RA">
    <property type="protein sequence ID" value="ADIR016132-PA"/>
    <property type="gene ID" value="ADIR016132"/>
</dbReference>
<dbReference type="SUPFAM" id="SSF57716">
    <property type="entry name" value="Glucocorticoid receptor-like (DNA-binding domain)"/>
    <property type="match status" value="1"/>
</dbReference>
<sequence>MDVENRNIKEEAGSEQRVVTGGVGEACIGEADVREVAPGEREPGEDARSPLHERAPRMVYSLNMNVCRLCLSEGHGHLQPVFYAQDSPDEILQQKILELTTVEITYATDFPTGVCIECLAKLDEFSLFRRQCVDNNEILKLKYYELKAEADAEDYPCPDKPDQSADDERALHLSKVKEEEKEFIELGGAVPQHNGGVLVADDVMDETGGHVPFVGEAAGNEIIISDGQHNAEYGEQQPSEQPIAGTKIQYVSEDGTMTEYITAGAIVRREAHPDELDEPDGDGGGGHEIYYTVGTDTYAIPATGEDDGAGAVNYVVPPGYADQTEIECTTIEDHLPEEYVEEGPAALAMAPGGVVVAGGGGGPHMALVAATRGRHDRPFVCKHCKTSFKYEHNYDRHMKNHAKVLFRCGKCSKTFVKLRKCQQHFLKAHSSQRYECDICYRTYSLPTRLENHVIEMHSVNGVYRCDRCQGELFSSYLDFKAHRLRYHPRTNDATRVGGGGGAGGATAVTELTPAIIKQTQFGDVVHMENVPATFGTQLSSPGSPTPSSDSDEQQPTVAGREQTGRMKRQYSAAAAKARARTNGHSNIRAGKGPKSHTISPSSSQQPPGEVILIDDDAEQLHQQQRHQQPDLSLTNGTGTPVVHRELLQQIEESEASSSGPKVYNCESCRKTFVHLNNLKAHIYAEHDNDKPFKCKLCPISFKTKEILVMHMLLHTQNTSAT</sequence>
<feature type="binding site" evidence="6">
    <location>
        <position position="70"/>
    </location>
    <ligand>
        <name>Zn(2+)</name>
        <dbReference type="ChEBI" id="CHEBI:29105"/>
    </ligand>
</feature>
<keyword evidence="11" id="KW-1185">Reference proteome</keyword>
<dbReference type="Pfam" id="PF00096">
    <property type="entry name" value="zf-C2H2"/>
    <property type="match status" value="1"/>
</dbReference>
<dbReference type="STRING" id="7168.A0A3F2YW32"/>
<dbReference type="InterPro" id="IPR013087">
    <property type="entry name" value="Znf_C2H2_type"/>
</dbReference>
<feature type="compositionally biased region" description="Low complexity" evidence="7">
    <location>
        <begin position="539"/>
        <end position="548"/>
    </location>
</feature>
<feature type="domain" description="C2H2-type" evidence="8">
    <location>
        <begin position="692"/>
        <end position="719"/>
    </location>
</feature>
<dbReference type="InterPro" id="IPR012934">
    <property type="entry name" value="Znf_AD"/>
</dbReference>
<evidence type="ECO:0000256" key="6">
    <source>
        <dbReference type="PROSITE-ProRule" id="PRU01263"/>
    </source>
</evidence>
<dbReference type="PANTHER" id="PTHR24379">
    <property type="entry name" value="KRAB AND ZINC FINGER DOMAIN-CONTAINING"/>
    <property type="match status" value="1"/>
</dbReference>
<feature type="binding site" evidence="6">
    <location>
        <position position="67"/>
    </location>
    <ligand>
        <name>Zn(2+)</name>
        <dbReference type="ChEBI" id="CHEBI:29105"/>
    </ligand>
</feature>
<evidence type="ECO:0000256" key="2">
    <source>
        <dbReference type="ARBA" id="ARBA00022737"/>
    </source>
</evidence>
<dbReference type="PROSITE" id="PS00028">
    <property type="entry name" value="ZINC_FINGER_C2H2_1"/>
    <property type="match status" value="5"/>
</dbReference>
<proteinExistence type="predicted"/>
<feature type="domain" description="C2H2-type" evidence="8">
    <location>
        <begin position="434"/>
        <end position="458"/>
    </location>
</feature>
<dbReference type="GO" id="GO:0005634">
    <property type="term" value="C:nucleus"/>
    <property type="evidence" value="ECO:0007669"/>
    <property type="project" value="InterPro"/>
</dbReference>
<feature type="region of interest" description="Disordered" evidence="7">
    <location>
        <begin position="533"/>
        <end position="609"/>
    </location>
</feature>
<dbReference type="PROSITE" id="PS51915">
    <property type="entry name" value="ZAD"/>
    <property type="match status" value="1"/>
</dbReference>
<dbReference type="GO" id="GO:0008270">
    <property type="term" value="F:zinc ion binding"/>
    <property type="evidence" value="ECO:0007669"/>
    <property type="project" value="UniProtKB-UniRule"/>
</dbReference>
<evidence type="ECO:0000256" key="5">
    <source>
        <dbReference type="PROSITE-ProRule" id="PRU00042"/>
    </source>
</evidence>
<keyword evidence="1 6" id="KW-0479">Metal-binding</keyword>
<dbReference type="PROSITE" id="PS50157">
    <property type="entry name" value="ZINC_FINGER_C2H2_2"/>
    <property type="match status" value="5"/>
</dbReference>
<feature type="binding site" evidence="6">
    <location>
        <position position="115"/>
    </location>
    <ligand>
        <name>Zn(2+)</name>
        <dbReference type="ChEBI" id="CHEBI:29105"/>
    </ligand>
</feature>
<reference evidence="11" key="1">
    <citation type="submission" date="2013-03" db="EMBL/GenBank/DDBJ databases">
        <title>The Genome Sequence of Anopheles dirus WRAIR2.</title>
        <authorList>
            <consortium name="The Broad Institute Genomics Platform"/>
            <person name="Neafsey D.E."/>
            <person name="Walton C."/>
            <person name="Walker B."/>
            <person name="Young S.K."/>
            <person name="Zeng Q."/>
            <person name="Gargeya S."/>
            <person name="Fitzgerald M."/>
            <person name="Haas B."/>
            <person name="Abouelleil A."/>
            <person name="Allen A.W."/>
            <person name="Alvarado L."/>
            <person name="Arachchi H.M."/>
            <person name="Berlin A.M."/>
            <person name="Chapman S.B."/>
            <person name="Gainer-Dewar J."/>
            <person name="Goldberg J."/>
            <person name="Griggs A."/>
            <person name="Gujja S."/>
            <person name="Hansen M."/>
            <person name="Howarth C."/>
            <person name="Imamovic A."/>
            <person name="Ireland A."/>
            <person name="Larimer J."/>
            <person name="McCowan C."/>
            <person name="Murphy C."/>
            <person name="Pearson M."/>
            <person name="Poon T.W."/>
            <person name="Priest M."/>
            <person name="Roberts A."/>
            <person name="Saif S."/>
            <person name="Shea T."/>
            <person name="Sisk P."/>
            <person name="Sykes S."/>
            <person name="Wortman J."/>
            <person name="Nusbaum C."/>
            <person name="Birren B."/>
        </authorList>
    </citation>
    <scope>NUCLEOTIDE SEQUENCE [LARGE SCALE GENOMIC DNA]</scope>
    <source>
        <strain evidence="11">WRAIR2</strain>
    </source>
</reference>
<keyword evidence="3 5" id="KW-0863">Zinc-finger</keyword>
<dbReference type="SMART" id="SM00868">
    <property type="entry name" value="zf-AD"/>
    <property type="match status" value="1"/>
</dbReference>
<dbReference type="PANTHER" id="PTHR24379:SF127">
    <property type="entry name" value="BLOODY FINGERS-RELATED"/>
    <property type="match status" value="1"/>
</dbReference>
<keyword evidence="2" id="KW-0677">Repeat</keyword>
<feature type="domain" description="C2H2-type" evidence="8">
    <location>
        <begin position="406"/>
        <end position="434"/>
    </location>
</feature>
<evidence type="ECO:0000256" key="7">
    <source>
        <dbReference type="SAM" id="MobiDB-lite"/>
    </source>
</evidence>
<dbReference type="Pfam" id="PF07776">
    <property type="entry name" value="zf-AD"/>
    <property type="match status" value="1"/>
</dbReference>
<dbReference type="InterPro" id="IPR036236">
    <property type="entry name" value="Znf_C2H2_sf"/>
</dbReference>
<dbReference type="SMART" id="SM00355">
    <property type="entry name" value="ZnF_C2H2"/>
    <property type="match status" value="6"/>
</dbReference>
<evidence type="ECO:0000256" key="3">
    <source>
        <dbReference type="ARBA" id="ARBA00022771"/>
    </source>
</evidence>
<feature type="binding site" evidence="6">
    <location>
        <position position="118"/>
    </location>
    <ligand>
        <name>Zn(2+)</name>
        <dbReference type="ChEBI" id="CHEBI:29105"/>
    </ligand>
</feature>
<evidence type="ECO:0000259" key="8">
    <source>
        <dbReference type="PROSITE" id="PS50157"/>
    </source>
</evidence>
<reference evidence="10" key="2">
    <citation type="submission" date="2020-05" db="UniProtKB">
        <authorList>
            <consortium name="EnsemblMetazoa"/>
        </authorList>
    </citation>
    <scope>IDENTIFICATION</scope>
    <source>
        <strain evidence="10">WRAIR2</strain>
    </source>
</reference>
<dbReference type="GO" id="GO:0000981">
    <property type="term" value="F:DNA-binding transcription factor activity, RNA polymerase II-specific"/>
    <property type="evidence" value="ECO:0007669"/>
    <property type="project" value="TreeGrafter"/>
</dbReference>